<accession>A0ABQ0RKZ2</accession>
<proteinExistence type="predicted"/>
<name>A0ABQ0RKZ2_GLUNI</name>
<gene>
    <name evidence="1" type="ORF">ANI01nite_16860</name>
</gene>
<dbReference type="Proteomes" id="UP000316242">
    <property type="component" value="Unassembled WGS sequence"/>
</dbReference>
<evidence type="ECO:0000313" key="1">
    <source>
        <dbReference type="EMBL" id="GEC12483.1"/>
    </source>
</evidence>
<organism evidence="1 2">
    <name type="scientific">Glutamicibacter nicotianae</name>
    <name type="common">Arthrobacter nicotianae</name>
    <dbReference type="NCBI Taxonomy" id="37929"/>
    <lineage>
        <taxon>Bacteria</taxon>
        <taxon>Bacillati</taxon>
        <taxon>Actinomycetota</taxon>
        <taxon>Actinomycetes</taxon>
        <taxon>Micrococcales</taxon>
        <taxon>Micrococcaceae</taxon>
        <taxon>Glutamicibacter</taxon>
    </lineage>
</organism>
<sequence length="196" mass="21587">MGADTVTSYEIQPDLELWIPVPRSFPEADWDTAEQWAEDLSEVAIPGDLELRKTYRELALEVAANQAADADHTLWYSPEDGHAMGTAHLVIEDDDDEASLEELAAPDHDSMSPAQTEEFDSTVFGRIIQSTSVISLDLPRADETVLLPAIGHVRTVGRCKGLVFILEAFDSDLSNLALMMDPMVQLLDTVTIDDSE</sequence>
<keyword evidence="2" id="KW-1185">Reference proteome</keyword>
<reference evidence="1 2" key="1">
    <citation type="submission" date="2019-06" db="EMBL/GenBank/DDBJ databases">
        <title>Whole genome shotgun sequence of Glutamicibacter nicotianae NBRC 14234.</title>
        <authorList>
            <person name="Hosoyama A."/>
            <person name="Uohara A."/>
            <person name="Ohji S."/>
            <person name="Ichikawa N."/>
        </authorList>
    </citation>
    <scope>NUCLEOTIDE SEQUENCE [LARGE SCALE GENOMIC DNA]</scope>
    <source>
        <strain evidence="1 2">NBRC 14234</strain>
    </source>
</reference>
<dbReference type="EMBL" id="BJNE01000005">
    <property type="protein sequence ID" value="GEC12483.1"/>
    <property type="molecule type" value="Genomic_DNA"/>
</dbReference>
<protein>
    <submittedName>
        <fullName evidence="1">Uncharacterized protein</fullName>
    </submittedName>
</protein>
<comment type="caution">
    <text evidence="1">The sequence shown here is derived from an EMBL/GenBank/DDBJ whole genome shotgun (WGS) entry which is preliminary data.</text>
</comment>
<evidence type="ECO:0000313" key="2">
    <source>
        <dbReference type="Proteomes" id="UP000316242"/>
    </source>
</evidence>